<feature type="domain" description="C-JID" evidence="4">
    <location>
        <begin position="664"/>
        <end position="803"/>
    </location>
</feature>
<dbReference type="InterPro" id="IPR032675">
    <property type="entry name" value="LRR_dom_sf"/>
</dbReference>
<feature type="domain" description="C-JID" evidence="4">
    <location>
        <begin position="470"/>
        <end position="609"/>
    </location>
</feature>
<dbReference type="Pfam" id="PF20160">
    <property type="entry name" value="C-JID"/>
    <property type="match status" value="6"/>
</dbReference>
<protein>
    <submittedName>
        <fullName evidence="6">Uncharacterized protein</fullName>
    </submittedName>
</protein>
<evidence type="ECO:0000256" key="2">
    <source>
        <dbReference type="ARBA" id="ARBA00022737"/>
    </source>
</evidence>
<dbReference type="PANTHER" id="PTHR47186">
    <property type="entry name" value="LEUCINE-RICH REPEAT-CONTAINING PROTEIN 57"/>
    <property type="match status" value="1"/>
</dbReference>
<dbReference type="Gene3D" id="3.80.10.10">
    <property type="entry name" value="Ribonuclease Inhibitor"/>
    <property type="match status" value="2"/>
</dbReference>
<organism evidence="6 7">
    <name type="scientific">Populus deltoides</name>
    <name type="common">Eastern poplar</name>
    <name type="synonym">Eastern cottonwood</name>
    <dbReference type="NCBI Taxonomy" id="3696"/>
    <lineage>
        <taxon>Eukaryota</taxon>
        <taxon>Viridiplantae</taxon>
        <taxon>Streptophyta</taxon>
        <taxon>Embryophyta</taxon>
        <taxon>Tracheophyta</taxon>
        <taxon>Spermatophyta</taxon>
        <taxon>Magnoliopsida</taxon>
        <taxon>eudicotyledons</taxon>
        <taxon>Gunneridae</taxon>
        <taxon>Pentapetalae</taxon>
        <taxon>rosids</taxon>
        <taxon>fabids</taxon>
        <taxon>Malpighiales</taxon>
        <taxon>Salicaceae</taxon>
        <taxon>Saliceae</taxon>
        <taxon>Populus</taxon>
    </lineage>
</organism>
<keyword evidence="2" id="KW-0677">Repeat</keyword>
<evidence type="ECO:0000259" key="5">
    <source>
        <dbReference type="Pfam" id="PF23286"/>
    </source>
</evidence>
<feature type="domain" description="C-JID" evidence="4">
    <location>
        <begin position="269"/>
        <end position="408"/>
    </location>
</feature>
<keyword evidence="3" id="KW-0611">Plant defense</keyword>
<name>A0A8T2WKC3_POPDE</name>
<comment type="caution">
    <text evidence="6">The sequence shown here is derived from an EMBL/GenBank/DDBJ whole genome shotgun (WGS) entry which is preliminary data.</text>
</comment>
<evidence type="ECO:0000313" key="6">
    <source>
        <dbReference type="EMBL" id="KAH8480421.1"/>
    </source>
</evidence>
<dbReference type="SUPFAM" id="SSF52047">
    <property type="entry name" value="RNI-like"/>
    <property type="match status" value="1"/>
</dbReference>
<dbReference type="PANTHER" id="PTHR47186:SF3">
    <property type="entry name" value="OS09G0267800 PROTEIN"/>
    <property type="match status" value="1"/>
</dbReference>
<keyword evidence="1" id="KW-0433">Leucine-rich repeat</keyword>
<feature type="domain" description="Disease resistance protein RPS4B/Roq1-like leucine-rich repeats" evidence="5">
    <location>
        <begin position="29"/>
        <end position="108"/>
    </location>
</feature>
<evidence type="ECO:0000313" key="7">
    <source>
        <dbReference type="Proteomes" id="UP000807159"/>
    </source>
</evidence>
<dbReference type="Pfam" id="PF23286">
    <property type="entry name" value="LRR_13"/>
    <property type="match status" value="2"/>
</dbReference>
<feature type="domain" description="C-JID" evidence="4">
    <location>
        <begin position="858"/>
        <end position="997"/>
    </location>
</feature>
<dbReference type="EMBL" id="JACEGQ020000019">
    <property type="protein sequence ID" value="KAH8480421.1"/>
    <property type="molecule type" value="Genomic_DNA"/>
</dbReference>
<dbReference type="Proteomes" id="UP000807159">
    <property type="component" value="Chromosome 19"/>
</dbReference>
<dbReference type="InterPro" id="IPR058546">
    <property type="entry name" value="RPS4B/Roq1-like_LRR"/>
</dbReference>
<sequence length="1422" mass="165397">MAIGIRHTSSNLKKRLCFFGVLFDISVRLHTLNLSGCANLKKCPETARKVKYLNLNETAVEELPQSIGELSGLVALTLKNCKLLVNLPENMYLLTSLLIVDISGCSSISRLPDFSRNIRYLYLNETAIEELPSSICVLRKLIYLDLGGCNRLKNLPRAVSKLGCLKKLDLSGCSSITKFPTVSNNIEKLYLNGTAIREIPSSIECLFYLAELHLRNCKQFEILPSSICKLKNLQTLNLSGCLQFRDFPEVLEPMLTDVPERACSFCLPGGVSPQWLSHQSWGSTITCQLSSHWANSKFLGFCLCAVIAFHSFSHSLQVKCTYHFSNEHGDNHDLYCYLHGWYDEKHIDSNHILVGFDPCLVAKEYCMFSEYSEVSVEFQLEDVNGNLLPLDLCQVHECGVRLLYEDEIHCINYYYDALEAMFQSKRAWFQGKRARFQGMSWEDYFVIRRTYEFLEEPDVSKKVFSFCLHGDVTPKWFGHQSWGSTVTCQLSSHWANSKFLGFSLCAVIAFRYFKHNLQVKCTYHFRNEHGDSHDLYCYLHGWYDERHIDSDHILVGFDPCLVAKEDYMFSEYSEVSVEFQLEDMDGILLELYVCEVRECGVHLLYEDEIHCIDYYCDALEASFQGNRARYKGMSWEDYSVMRRTYEFLEEPDVSKRVSSFCLYGNVTPKWFSHQSCGSTVTCQLSSHWANSKFLGFSLCAVIAFRYSKRSLQVKCTYHFRNEHGDSHDLYCYLHGWYDKRCIDSAHIFVGFDPFLVVKEKDMFSKYSEVTVEFQVKDMNSFLVALNVCQVLECGVRLLYEDEIHCINYYCDALEARFQGKRAMFQGMSWEDYLVMHRTYAFLEEPDVSKRVSSFCLYGNVTPKWFSHQSWGSTVTCQLSSHWANNEFLGFSLCAVIAFRYSKRSLQVKCTYHFRNEHGDSHDLYCYLYGWNDERRICSEHIFVGFDPCLVVKENDIFSKYNEVSIEFQPEDMDGILLALDICQVHECGVRLLYEDEIHCFDYYCDALEASFQGKRARFQGKRSMFQGMSWEDYLVMHRTYAFLEEPEVLKRVSSFYLYGDVTPKWFNHQSWGSTITCQIFSHSANSEFLGFSLYAVIAFRYFKHSLQVKCTYHFRNEHGDSHDLYCYLHGWNDERRICSEHIFVGFDPCLVVKENDMFSKYNEVSVEFQPEDMNGILLALDVCQVRECGVHLLYEDEIHCIDYYCDALEARFQGKRARFQGKRAMFQGMSWEDYLVMHRTYAFLEEPNVSKRVSSLCLCGDATPKWFSHQSWGSTVTCQLSSHWANSEFLGFSLCAVIAFHYFKHSLQVKCTYHFHNEHGDSHDLYCYLQGWNDERRICSEHIFVGFDHCLVVKENDMFSKYNKVSIEFQPEDMNGILLALDACQVQECGVRLLDVKDKHGLETRLQAHRTRLSYLIATMEA</sequence>
<reference evidence="6" key="1">
    <citation type="journal article" date="2021" name="J. Hered.">
        <title>Genome Assembly of Salicaceae Populus deltoides (Eastern Cottonwood) I-69 Based on Nanopore Sequencing and Hi-C Technologies.</title>
        <authorList>
            <person name="Bai S."/>
            <person name="Wu H."/>
            <person name="Zhang J."/>
            <person name="Pan Z."/>
            <person name="Zhao W."/>
            <person name="Li Z."/>
            <person name="Tong C."/>
        </authorList>
    </citation>
    <scope>NUCLEOTIDE SEQUENCE</scope>
    <source>
        <tissue evidence="6">Leaf</tissue>
    </source>
</reference>
<gene>
    <name evidence="6" type="ORF">H0E87_030615</name>
</gene>
<accession>A0A8T2WKC3</accession>
<keyword evidence="7" id="KW-1185">Reference proteome</keyword>
<evidence type="ECO:0000259" key="4">
    <source>
        <dbReference type="Pfam" id="PF20160"/>
    </source>
</evidence>
<feature type="domain" description="C-JID" evidence="4">
    <location>
        <begin position="1061"/>
        <end position="1198"/>
    </location>
</feature>
<feature type="domain" description="Disease resistance protein RPS4B/Roq1-like leucine-rich repeats" evidence="5">
    <location>
        <begin position="163"/>
        <end position="246"/>
    </location>
</feature>
<feature type="domain" description="C-JID" evidence="4">
    <location>
        <begin position="1260"/>
        <end position="1394"/>
    </location>
</feature>
<evidence type="ECO:0000256" key="3">
    <source>
        <dbReference type="ARBA" id="ARBA00022821"/>
    </source>
</evidence>
<dbReference type="InterPro" id="IPR045344">
    <property type="entry name" value="C-JID"/>
</dbReference>
<proteinExistence type="predicted"/>
<evidence type="ECO:0000256" key="1">
    <source>
        <dbReference type="ARBA" id="ARBA00022614"/>
    </source>
</evidence>